<protein>
    <submittedName>
        <fullName evidence="13">Sushi domain containing 2</fullName>
    </submittedName>
</protein>
<dbReference type="InParanoid" id="A0A4W3I876"/>
<organism evidence="13 14">
    <name type="scientific">Callorhinchus milii</name>
    <name type="common">Ghost shark</name>
    <dbReference type="NCBI Taxonomy" id="7868"/>
    <lineage>
        <taxon>Eukaryota</taxon>
        <taxon>Metazoa</taxon>
        <taxon>Chordata</taxon>
        <taxon>Craniata</taxon>
        <taxon>Vertebrata</taxon>
        <taxon>Chondrichthyes</taxon>
        <taxon>Holocephali</taxon>
        <taxon>Chimaeriformes</taxon>
        <taxon>Callorhinchidae</taxon>
        <taxon>Callorhinchus</taxon>
    </lineage>
</organism>
<comment type="subcellular location">
    <subcellularLocation>
        <location evidence="1">Membrane</location>
    </subcellularLocation>
</comment>
<keyword evidence="2" id="KW-0812">Transmembrane</keyword>
<dbReference type="Pfam" id="PF00094">
    <property type="entry name" value="VWD"/>
    <property type="match status" value="1"/>
</dbReference>
<comment type="caution">
    <text evidence="6">Lacks conserved residue(s) required for the propagation of feature annotation.</text>
</comment>
<dbReference type="Pfam" id="PF00084">
    <property type="entry name" value="Sushi"/>
    <property type="match status" value="1"/>
</dbReference>
<evidence type="ECO:0000256" key="6">
    <source>
        <dbReference type="PROSITE-ProRule" id="PRU00302"/>
    </source>
</evidence>
<keyword evidence="5 6" id="KW-1015">Disulfide bond</keyword>
<feature type="region of interest" description="Disordered" evidence="7">
    <location>
        <begin position="836"/>
        <end position="855"/>
    </location>
</feature>
<gene>
    <name evidence="13" type="primary">susd2</name>
</gene>
<feature type="domain" description="VWFD" evidence="12">
    <location>
        <begin position="446"/>
        <end position="646"/>
    </location>
</feature>
<evidence type="ECO:0000256" key="5">
    <source>
        <dbReference type="ARBA" id="ARBA00023157"/>
    </source>
</evidence>
<reference evidence="13" key="5">
    <citation type="submission" date="2025-09" db="UniProtKB">
        <authorList>
            <consortium name="Ensembl"/>
        </authorList>
    </citation>
    <scope>IDENTIFICATION</scope>
</reference>
<dbReference type="PANTHER" id="PTHR13802">
    <property type="entry name" value="MUCIN 4-RELATED"/>
    <property type="match status" value="1"/>
</dbReference>
<evidence type="ECO:0000259" key="9">
    <source>
        <dbReference type="PROSITE" id="PS50856"/>
    </source>
</evidence>
<feature type="domain" description="SMB" evidence="11">
    <location>
        <begin position="29"/>
        <end position="68"/>
    </location>
</feature>
<evidence type="ECO:0000259" key="12">
    <source>
        <dbReference type="PROSITE" id="PS51233"/>
    </source>
</evidence>
<dbReference type="PROSITE" id="PS50856">
    <property type="entry name" value="AMOP"/>
    <property type="match status" value="1"/>
</dbReference>
<reference evidence="14" key="2">
    <citation type="journal article" date="2007" name="PLoS Biol.">
        <title>Survey sequencing and comparative analysis of the elephant shark (Callorhinchus milii) genome.</title>
        <authorList>
            <person name="Venkatesh B."/>
            <person name="Kirkness E.F."/>
            <person name="Loh Y.H."/>
            <person name="Halpern A.L."/>
            <person name="Lee A.P."/>
            <person name="Johnson J."/>
            <person name="Dandona N."/>
            <person name="Viswanathan L.D."/>
            <person name="Tay A."/>
            <person name="Venter J.C."/>
            <person name="Strausberg R.L."/>
            <person name="Brenner S."/>
        </authorList>
    </citation>
    <scope>NUCLEOTIDE SEQUENCE [LARGE SCALE GENOMIC DNA]</scope>
</reference>
<dbReference type="Pfam" id="PF03782">
    <property type="entry name" value="AMOP"/>
    <property type="match status" value="1"/>
</dbReference>
<evidence type="ECO:0000256" key="2">
    <source>
        <dbReference type="ARBA" id="ARBA00022692"/>
    </source>
</evidence>
<dbReference type="AlphaFoldDB" id="A0A4W3I876"/>
<evidence type="ECO:0000259" key="11">
    <source>
        <dbReference type="PROSITE" id="PS50958"/>
    </source>
</evidence>
<dbReference type="InterPro" id="IPR000436">
    <property type="entry name" value="Sushi_SCR_CCP_dom"/>
</dbReference>
<reference evidence="13" key="4">
    <citation type="submission" date="2025-08" db="UniProtKB">
        <authorList>
            <consortium name="Ensembl"/>
        </authorList>
    </citation>
    <scope>IDENTIFICATION</scope>
</reference>
<dbReference type="Gene3D" id="4.10.410.20">
    <property type="match status" value="1"/>
</dbReference>
<dbReference type="InterPro" id="IPR005533">
    <property type="entry name" value="AMOP_dom"/>
</dbReference>
<evidence type="ECO:0000256" key="1">
    <source>
        <dbReference type="ARBA" id="ARBA00004370"/>
    </source>
</evidence>
<dbReference type="Gene3D" id="2.60.40.10">
    <property type="entry name" value="Immunoglobulins"/>
    <property type="match status" value="1"/>
</dbReference>
<evidence type="ECO:0000256" key="8">
    <source>
        <dbReference type="SAM" id="SignalP"/>
    </source>
</evidence>
<evidence type="ECO:0000256" key="4">
    <source>
        <dbReference type="ARBA" id="ARBA00023136"/>
    </source>
</evidence>
<feature type="domain" description="Sushi" evidence="10">
    <location>
        <begin position="731"/>
        <end position="788"/>
    </location>
</feature>
<evidence type="ECO:0000256" key="3">
    <source>
        <dbReference type="ARBA" id="ARBA00022989"/>
    </source>
</evidence>
<feature type="disulfide bond" evidence="6">
    <location>
        <begin position="759"/>
        <end position="786"/>
    </location>
</feature>
<dbReference type="GO" id="GO:0016020">
    <property type="term" value="C:membrane"/>
    <property type="evidence" value="ECO:0007669"/>
    <property type="project" value="UniProtKB-SubCell"/>
</dbReference>
<dbReference type="SMART" id="SM00032">
    <property type="entry name" value="CCP"/>
    <property type="match status" value="1"/>
</dbReference>
<dbReference type="Pfam" id="PF23263">
    <property type="entry name" value="C8-3_MUC4"/>
    <property type="match status" value="1"/>
</dbReference>
<dbReference type="SUPFAM" id="SSF57535">
    <property type="entry name" value="Complement control module/SCR domain"/>
    <property type="match status" value="1"/>
</dbReference>
<evidence type="ECO:0000256" key="7">
    <source>
        <dbReference type="SAM" id="MobiDB-lite"/>
    </source>
</evidence>
<dbReference type="PROSITE" id="PS00524">
    <property type="entry name" value="SMB_1"/>
    <property type="match status" value="1"/>
</dbReference>
<dbReference type="STRING" id="7868.ENSCMIP00000017179"/>
<dbReference type="SMART" id="SM00216">
    <property type="entry name" value="VWD"/>
    <property type="match status" value="1"/>
</dbReference>
<dbReference type="InterPro" id="IPR035976">
    <property type="entry name" value="Sushi/SCR/CCP_sf"/>
</dbReference>
<dbReference type="InterPro" id="IPR036024">
    <property type="entry name" value="Somatomedin_B-like_dom_sf"/>
</dbReference>
<evidence type="ECO:0000313" key="13">
    <source>
        <dbReference type="Ensembl" id="ENSCMIP00000017179.1"/>
    </source>
</evidence>
<dbReference type="PROSITE" id="PS50923">
    <property type="entry name" value="SUSHI"/>
    <property type="match status" value="1"/>
</dbReference>
<dbReference type="Gene3D" id="2.10.70.10">
    <property type="entry name" value="Complement Module, domain 1"/>
    <property type="match status" value="1"/>
</dbReference>
<dbReference type="PROSITE" id="PS51233">
    <property type="entry name" value="VWFD"/>
    <property type="match status" value="1"/>
</dbReference>
<dbReference type="SMART" id="SM00723">
    <property type="entry name" value="AMOP"/>
    <property type="match status" value="1"/>
</dbReference>
<feature type="chain" id="PRO_5021381997" evidence="8">
    <location>
        <begin position="30"/>
        <end position="880"/>
    </location>
</feature>
<proteinExistence type="predicted"/>
<dbReference type="InterPro" id="IPR056619">
    <property type="entry name" value="C8-3_MUC4"/>
</dbReference>
<keyword evidence="6" id="KW-0768">Sushi</keyword>
<accession>A0A4W3I876</accession>
<keyword evidence="4" id="KW-0472">Membrane</keyword>
<reference evidence="14" key="1">
    <citation type="journal article" date="2006" name="Science">
        <title>Ancient noncoding elements conserved in the human genome.</title>
        <authorList>
            <person name="Venkatesh B."/>
            <person name="Kirkness E.F."/>
            <person name="Loh Y.H."/>
            <person name="Halpern A.L."/>
            <person name="Lee A.P."/>
            <person name="Johnson J."/>
            <person name="Dandona N."/>
            <person name="Viswanathan L.D."/>
            <person name="Tay A."/>
            <person name="Venter J.C."/>
            <person name="Strausberg R.L."/>
            <person name="Brenner S."/>
        </authorList>
    </citation>
    <scope>NUCLEOTIDE SEQUENCE [LARGE SCALE GENOMIC DNA]</scope>
</reference>
<dbReference type="CDD" id="cd00033">
    <property type="entry name" value="CCP"/>
    <property type="match status" value="1"/>
</dbReference>
<reference evidence="14" key="3">
    <citation type="journal article" date="2014" name="Nature">
        <title>Elephant shark genome provides unique insights into gnathostome evolution.</title>
        <authorList>
            <consortium name="International Elephant Shark Genome Sequencing Consortium"/>
            <person name="Venkatesh B."/>
            <person name="Lee A.P."/>
            <person name="Ravi V."/>
            <person name="Maurya A.K."/>
            <person name="Lian M.M."/>
            <person name="Swann J.B."/>
            <person name="Ohta Y."/>
            <person name="Flajnik M.F."/>
            <person name="Sutoh Y."/>
            <person name="Kasahara M."/>
            <person name="Hoon S."/>
            <person name="Gangu V."/>
            <person name="Roy S.W."/>
            <person name="Irimia M."/>
            <person name="Korzh V."/>
            <person name="Kondrychyn I."/>
            <person name="Lim Z.W."/>
            <person name="Tay B.H."/>
            <person name="Tohari S."/>
            <person name="Kong K.W."/>
            <person name="Ho S."/>
            <person name="Lorente-Galdos B."/>
            <person name="Quilez J."/>
            <person name="Marques-Bonet T."/>
            <person name="Raney B.J."/>
            <person name="Ingham P.W."/>
            <person name="Tay A."/>
            <person name="Hillier L.W."/>
            <person name="Minx P."/>
            <person name="Boehm T."/>
            <person name="Wilson R.K."/>
            <person name="Brenner S."/>
            <person name="Warren W.C."/>
        </authorList>
    </citation>
    <scope>NUCLEOTIDE SEQUENCE [LARGE SCALE GENOMIC DNA]</scope>
</reference>
<keyword evidence="8" id="KW-0732">Signal</keyword>
<dbReference type="SUPFAM" id="SSF90188">
    <property type="entry name" value="Somatomedin B domain"/>
    <property type="match status" value="1"/>
</dbReference>
<dbReference type="InterPro" id="IPR001846">
    <property type="entry name" value="VWF_type-D"/>
</dbReference>
<dbReference type="PANTHER" id="PTHR13802:SF63">
    <property type="entry name" value="SUSHI DOMAIN-CONTAINING PROTEIN 2"/>
    <property type="match status" value="1"/>
</dbReference>
<sequence>MIQRKMQTIRLFALLLIRVALFSSLEADAQNSCENNCGQRLTTCSCHVTCEPLGNCCQDYRDYCLQISPQSGTLMGGTDFFTVNATFKPTDKIVCRFKSEIDIEGYVDGERKAHCISPLLFENGRVPFELSTDGGQTFSRRGTWVSVQHNKYSYDFKSILLNATKWQYYGTPNVTGNLTLLWKKSPLFPGLAVNVELWGYRETGEPYTDNWRAEWKFLYTLGEGVPNTGYFTFVPKPAEKPHSDWEIGALRLTNSNESVGIQNVRSVWSSSHALAWHLEETFRRDSAAWAYSKCLAWHETEQTLPNFLSEIADCPCTLAQARADTGRFHTDYGCDIEQGSLCTYHPGAVHCVRAIQASPRYGAGQQCCYNAEGRQILTGDSLGGSTPDRGHDWGSPPYLRPPRVPGNSHWLYDVISFYYCCLWSDNCHYYFLHRPSSDCRTYRPPKAGATFGDPHLYTFDGKSFTFNGKGEYTLLNAAVNVTDQWLRVQGRTELVQDSNGEDVNATRFTAVAMQEGDSDVIEVRVSNDSQSDSLEVLLNQGVLSFAEQKWMDLSGVFVYKGSPLDVTVMFSSGAGVEVKGRGAILGIVVLLPEEFTNQTEGLFGVMNGDPDDDLGIRNGSLLPGDASPEQLYEMGGSWAIENETSLFTYDSEFLLDNYYHAPKHDPDFSPVFTPGRASENDSLHSKTVELCQGDAFCKFDTLVTGNFQVGNATKFFHENYNKLVGSLEQVIACGFVEEPKNGKKEGIFYLAGATVNFTCKANYILAGSAHRTCQADGQWSGKQTFCVAGKMPRRLKIKQDLRFQDWTKLISCSPKETEPLLILFHPPLPPALGTSPYCPHPPRPPLHHHPRSPCRLPRMDRIRMQSAADSPANSDWEPCL</sequence>
<dbReference type="GeneTree" id="ENSGT00730000110943"/>
<dbReference type="Ensembl" id="ENSCMIT00000017517.1">
    <property type="protein sequence ID" value="ENSCMIP00000017179.1"/>
    <property type="gene ID" value="ENSCMIG00000008212.1"/>
</dbReference>
<dbReference type="InterPro" id="IPR013783">
    <property type="entry name" value="Ig-like_fold"/>
</dbReference>
<evidence type="ECO:0000313" key="14">
    <source>
        <dbReference type="Proteomes" id="UP000314986"/>
    </source>
</evidence>
<dbReference type="PROSITE" id="PS50958">
    <property type="entry name" value="SMB_2"/>
    <property type="match status" value="1"/>
</dbReference>
<name>A0A4W3I876_CALMI</name>
<keyword evidence="14" id="KW-1185">Reference proteome</keyword>
<keyword evidence="3" id="KW-1133">Transmembrane helix</keyword>
<feature type="signal peptide" evidence="8">
    <location>
        <begin position="1"/>
        <end position="29"/>
    </location>
</feature>
<evidence type="ECO:0000259" key="10">
    <source>
        <dbReference type="PROSITE" id="PS50923"/>
    </source>
</evidence>
<dbReference type="Proteomes" id="UP000314986">
    <property type="component" value="Unassembled WGS sequence"/>
</dbReference>
<dbReference type="InterPro" id="IPR001212">
    <property type="entry name" value="Somatomedin_B_dom"/>
</dbReference>
<feature type="domain" description="AMOP" evidence="9">
    <location>
        <begin position="286"/>
        <end position="434"/>
    </location>
</feature>
<dbReference type="InterPro" id="IPR051495">
    <property type="entry name" value="Epithelial_Barrier/Signaling"/>
</dbReference>